<dbReference type="Proteomes" id="UP001408789">
    <property type="component" value="Unassembled WGS sequence"/>
</dbReference>
<keyword evidence="3" id="KW-1185">Reference proteome</keyword>
<dbReference type="EMBL" id="JBCNJP010000027">
    <property type="protein sequence ID" value="KAK9052788.1"/>
    <property type="molecule type" value="Genomic_DNA"/>
</dbReference>
<sequence length="602" mass="65048">MSVQPRAAKRRRRLVGEPSASAQEAIPDPITIAEQSASMQPLSSVGHVIDQPSPSSLTTAAQAAVRGRLHRAHHGPAFQSPLSRGACPVPVESRAAKRQRRCVREPSASGQATPPRPITAFQPAPASVQAVSSDPETGQQSTPSPVTTAAQAAVRNRLRRRAKQPVLSSVVPCETGSYASSQNQLRQPALATEGTGSSSLTTPAQAAVRNRERRARREGVLPGVSSRARGRNRTALAALASARNYPYEDLGDCNCICEYCGATFWEHVWKVSEIAHIGSPKTVEGGAIQALFDDSHEAALDGLITLMACYRIQGYNCTRAPSMLRVARHPAAISMDKFTPIMPIPDTGDIPRFYFNFTPKKDLSNRVGKNDTLIDFIGRVERVTAAQTETRGVLTKIMLEDDCNEQIEVTLWEEIGRTVNVDALNATDHHVIAAITGLRVTRPLGPLQLQSTSATIVHIDPDIEEAKSMAARYCITGTISDGTGSVTATLFGNAVASLVGVSCYDMVHEHGHSDESKMPDILHSVKGLARIFMLEKGKRDSSGLRFAVNKVFEIPAQSEPLDFLIQSRVMRNAATGLAYTAIRVATIRNVVHSKGGHYKRSH</sequence>
<dbReference type="PANTHER" id="PTHR48463:SF1">
    <property type="entry name" value="DUF223 DOMAIN-CONTAINING PROTEIN"/>
    <property type="match status" value="1"/>
</dbReference>
<reference evidence="2 3" key="1">
    <citation type="submission" date="2024-04" db="EMBL/GenBank/DDBJ databases">
        <title>The reference genome of an endangered Asteraceae, Deinandra increscens subsp. villosa, native to the Central Coast of California.</title>
        <authorList>
            <person name="Guilliams M."/>
            <person name="Hasenstab-Lehman K."/>
            <person name="Meyer R."/>
            <person name="Mcevoy S."/>
        </authorList>
    </citation>
    <scope>NUCLEOTIDE SEQUENCE [LARGE SCALE GENOMIC DNA]</scope>
    <source>
        <tissue evidence="2">Leaf</tissue>
    </source>
</reference>
<dbReference type="AlphaFoldDB" id="A0AAP0CCI8"/>
<feature type="compositionally biased region" description="Polar residues" evidence="1">
    <location>
        <begin position="194"/>
        <end position="203"/>
    </location>
</feature>
<feature type="region of interest" description="Disordered" evidence="1">
    <location>
        <begin position="1"/>
        <end position="149"/>
    </location>
</feature>
<evidence type="ECO:0000256" key="1">
    <source>
        <dbReference type="SAM" id="MobiDB-lite"/>
    </source>
</evidence>
<feature type="compositionally biased region" description="Polar residues" evidence="1">
    <location>
        <begin position="177"/>
        <end position="186"/>
    </location>
</feature>
<dbReference type="SUPFAM" id="SSF50249">
    <property type="entry name" value="Nucleic acid-binding proteins"/>
    <property type="match status" value="2"/>
</dbReference>
<feature type="region of interest" description="Disordered" evidence="1">
    <location>
        <begin position="177"/>
        <end position="217"/>
    </location>
</feature>
<dbReference type="Gene3D" id="2.40.50.140">
    <property type="entry name" value="Nucleic acid-binding proteins"/>
    <property type="match status" value="1"/>
</dbReference>
<gene>
    <name evidence="2" type="ORF">SSX86_029418</name>
</gene>
<comment type="caution">
    <text evidence="2">The sequence shown here is derived from an EMBL/GenBank/DDBJ whole genome shotgun (WGS) entry which is preliminary data.</text>
</comment>
<dbReference type="InterPro" id="IPR012340">
    <property type="entry name" value="NA-bd_OB-fold"/>
</dbReference>
<feature type="compositionally biased region" description="Polar residues" evidence="1">
    <location>
        <begin position="129"/>
        <end position="149"/>
    </location>
</feature>
<accession>A0AAP0CCI8</accession>
<dbReference type="PANTHER" id="PTHR48463">
    <property type="entry name" value="DUF223 DOMAIN-CONTAINING PROTEIN"/>
    <property type="match status" value="1"/>
</dbReference>
<feature type="compositionally biased region" description="Polar residues" evidence="1">
    <location>
        <begin position="52"/>
        <end position="61"/>
    </location>
</feature>
<feature type="compositionally biased region" description="Polar residues" evidence="1">
    <location>
        <begin position="33"/>
        <end position="43"/>
    </location>
</feature>
<evidence type="ECO:0000313" key="3">
    <source>
        <dbReference type="Proteomes" id="UP001408789"/>
    </source>
</evidence>
<protein>
    <submittedName>
        <fullName evidence="2">Uncharacterized protein</fullName>
    </submittedName>
</protein>
<evidence type="ECO:0000313" key="2">
    <source>
        <dbReference type="EMBL" id="KAK9052788.1"/>
    </source>
</evidence>
<organism evidence="2 3">
    <name type="scientific">Deinandra increscens subsp. villosa</name>
    <dbReference type="NCBI Taxonomy" id="3103831"/>
    <lineage>
        <taxon>Eukaryota</taxon>
        <taxon>Viridiplantae</taxon>
        <taxon>Streptophyta</taxon>
        <taxon>Embryophyta</taxon>
        <taxon>Tracheophyta</taxon>
        <taxon>Spermatophyta</taxon>
        <taxon>Magnoliopsida</taxon>
        <taxon>eudicotyledons</taxon>
        <taxon>Gunneridae</taxon>
        <taxon>Pentapetalae</taxon>
        <taxon>asterids</taxon>
        <taxon>campanulids</taxon>
        <taxon>Asterales</taxon>
        <taxon>Asteraceae</taxon>
        <taxon>Asteroideae</taxon>
        <taxon>Heliantheae alliance</taxon>
        <taxon>Madieae</taxon>
        <taxon>Madiinae</taxon>
        <taxon>Deinandra</taxon>
    </lineage>
</organism>
<name>A0AAP0CCI8_9ASTR</name>
<proteinExistence type="predicted"/>